<dbReference type="AlphaFoldDB" id="A0AAW4L8C7"/>
<dbReference type="PANTHER" id="PTHR36150:SF1">
    <property type="entry name" value="DNA GYRASE INHIBITOR YACG"/>
    <property type="match status" value="1"/>
</dbReference>
<keyword evidence="1" id="KW-0479">Metal-binding</keyword>
<dbReference type="Pfam" id="PF03884">
    <property type="entry name" value="YacG"/>
    <property type="match status" value="1"/>
</dbReference>
<dbReference type="SUPFAM" id="SSF57716">
    <property type="entry name" value="Glucocorticoid receptor-like (DNA-binding domain)"/>
    <property type="match status" value="1"/>
</dbReference>
<sequence>MTPGAVKCPICRKPVVWDGNPDRPFCSNRCRMVDLGAWASEEYAVPGEKLPDEKYSD</sequence>
<dbReference type="InterPro" id="IPR013088">
    <property type="entry name" value="Znf_NHR/GATA"/>
</dbReference>
<reference evidence="3 4" key="1">
    <citation type="submission" date="2021-05" db="EMBL/GenBank/DDBJ databases">
        <title>The draft genome of Geobacter pelophilus DSM 12255.</title>
        <authorList>
            <person name="Xu Z."/>
            <person name="Masuda Y."/>
            <person name="Itoh H."/>
            <person name="Senoo K."/>
        </authorList>
    </citation>
    <scope>NUCLEOTIDE SEQUENCE [LARGE SCALE GENOMIC DNA]</scope>
    <source>
        <strain evidence="3 4">DSM 12255</strain>
    </source>
</reference>
<evidence type="ECO:0000256" key="1">
    <source>
        <dbReference type="ARBA" id="ARBA00022723"/>
    </source>
</evidence>
<protein>
    <submittedName>
        <fullName evidence="3">DNA gyrase inhibitor YacG</fullName>
    </submittedName>
</protein>
<comment type="caution">
    <text evidence="3">The sequence shown here is derived from an EMBL/GenBank/DDBJ whole genome shotgun (WGS) entry which is preliminary data.</text>
</comment>
<evidence type="ECO:0000313" key="3">
    <source>
        <dbReference type="EMBL" id="MBT0665802.1"/>
    </source>
</evidence>
<proteinExistence type="inferred from homology"/>
<keyword evidence="2" id="KW-0862">Zinc</keyword>
<gene>
    <name evidence="3" type="primary">yacG</name>
    <name evidence="3" type="ORF">KI809_15945</name>
</gene>
<dbReference type="HAMAP" id="MF_00649">
    <property type="entry name" value="DNA_gyrase_inhibitor_YacG"/>
    <property type="match status" value="1"/>
</dbReference>
<accession>A0AAW4L8C7</accession>
<dbReference type="PANTHER" id="PTHR36150">
    <property type="entry name" value="DNA GYRASE INHIBITOR YACG"/>
    <property type="match status" value="1"/>
</dbReference>
<dbReference type="GO" id="GO:0008270">
    <property type="term" value="F:zinc ion binding"/>
    <property type="evidence" value="ECO:0007669"/>
    <property type="project" value="InterPro"/>
</dbReference>
<dbReference type="InterPro" id="IPR005584">
    <property type="entry name" value="DNA_gyrase_inhibitor_YacG"/>
</dbReference>
<evidence type="ECO:0000256" key="2">
    <source>
        <dbReference type="ARBA" id="ARBA00022833"/>
    </source>
</evidence>
<evidence type="ECO:0000313" key="4">
    <source>
        <dbReference type="Proteomes" id="UP000811899"/>
    </source>
</evidence>
<dbReference type="Proteomes" id="UP000811899">
    <property type="component" value="Unassembled WGS sequence"/>
</dbReference>
<dbReference type="GO" id="GO:0006355">
    <property type="term" value="P:regulation of DNA-templated transcription"/>
    <property type="evidence" value="ECO:0007669"/>
    <property type="project" value="InterPro"/>
</dbReference>
<dbReference type="Gene3D" id="3.30.50.10">
    <property type="entry name" value="Erythroid Transcription Factor GATA-1, subunit A"/>
    <property type="match status" value="1"/>
</dbReference>
<name>A0AAW4L8C7_9BACT</name>
<keyword evidence="4" id="KW-1185">Reference proteome</keyword>
<organism evidence="3 4">
    <name type="scientific">Geoanaerobacter pelophilus</name>
    <dbReference type="NCBI Taxonomy" id="60036"/>
    <lineage>
        <taxon>Bacteria</taxon>
        <taxon>Pseudomonadati</taxon>
        <taxon>Thermodesulfobacteriota</taxon>
        <taxon>Desulfuromonadia</taxon>
        <taxon>Geobacterales</taxon>
        <taxon>Geobacteraceae</taxon>
        <taxon>Geoanaerobacter</taxon>
    </lineage>
</organism>
<dbReference type="EMBL" id="JAHCVJ010000007">
    <property type="protein sequence ID" value="MBT0665802.1"/>
    <property type="molecule type" value="Genomic_DNA"/>
</dbReference>
<dbReference type="RefSeq" id="WP_214172574.1">
    <property type="nucleotide sequence ID" value="NZ_JAHCVJ010000007.1"/>
</dbReference>